<dbReference type="Proteomes" id="UP000019812">
    <property type="component" value="Unassembled WGS sequence"/>
</dbReference>
<evidence type="ECO:0000256" key="1">
    <source>
        <dbReference type="SAM" id="MobiDB-lite"/>
    </source>
</evidence>
<accession>A0A084Y3L4</accession>
<proteinExistence type="predicted"/>
<sequence>MCNRQAGRSRGVGHDRDQFGGDVGDSGDGFGRSGQSVGEVDARQVETVKSAVAEAEDVRMLAPDLA</sequence>
<comment type="caution">
    <text evidence="2">The sequence shown here is derived from an EMBL/GenBank/DDBJ whole genome shotgun (WGS) entry which is preliminary data.</text>
</comment>
<feature type="compositionally biased region" description="Gly residues" evidence="1">
    <location>
        <begin position="21"/>
        <end position="32"/>
    </location>
</feature>
<reference evidence="2 3" key="1">
    <citation type="submission" date="2014-07" db="EMBL/GenBank/DDBJ databases">
        <title>Expanding our view of genomic diversity in Candidatus Accumulibacter clades.</title>
        <authorList>
            <person name="Skennerton C.T."/>
            <person name="Barr J.J."/>
            <person name="Slater F.R."/>
            <person name="Bond P.L."/>
            <person name="Tyson G.W."/>
        </authorList>
    </citation>
    <scope>NUCLEOTIDE SEQUENCE [LARGE SCALE GENOMIC DNA]</scope>
    <source>
        <strain evidence="3">SK-01</strain>
    </source>
</reference>
<organism evidence="2 3">
    <name type="scientific">Candidatus Accumulibacter vicinus</name>
    <dbReference type="NCBI Taxonomy" id="2954382"/>
    <lineage>
        <taxon>Bacteria</taxon>
        <taxon>Pseudomonadati</taxon>
        <taxon>Pseudomonadota</taxon>
        <taxon>Betaproteobacteria</taxon>
        <taxon>Candidatus Accumulibacter</taxon>
    </lineage>
</organism>
<evidence type="ECO:0000313" key="3">
    <source>
        <dbReference type="Proteomes" id="UP000019812"/>
    </source>
</evidence>
<dbReference type="AlphaFoldDB" id="A0A084Y3L4"/>
<dbReference type="EMBL" id="JDSS02000016">
    <property type="protein sequence ID" value="KFB69308.1"/>
    <property type="molecule type" value="Genomic_DNA"/>
</dbReference>
<name>A0A084Y3L4_9PROT</name>
<protein>
    <submittedName>
        <fullName evidence="2">Uncharacterized protein</fullName>
    </submittedName>
</protein>
<feature type="region of interest" description="Disordered" evidence="1">
    <location>
        <begin position="1"/>
        <end position="42"/>
    </location>
</feature>
<evidence type="ECO:0000313" key="2">
    <source>
        <dbReference type="EMBL" id="KFB69308.1"/>
    </source>
</evidence>
<gene>
    <name evidence="2" type="ORF">CAPSK01_001054</name>
</gene>